<feature type="compositionally biased region" description="Polar residues" evidence="1">
    <location>
        <begin position="418"/>
        <end position="432"/>
    </location>
</feature>
<dbReference type="Pfam" id="PF20497">
    <property type="entry name" value="SWI-SNF_Ssr4_C"/>
    <property type="match status" value="1"/>
</dbReference>
<dbReference type="Proteomes" id="UP000664521">
    <property type="component" value="Unassembled WGS sequence"/>
</dbReference>
<keyword evidence="5" id="KW-1185">Reference proteome</keyword>
<dbReference type="InterPro" id="IPR013859">
    <property type="entry name" value="Ssr4_N"/>
</dbReference>
<feature type="domain" description="SWI/SNF and RSC complexes subunit Ssr4 C-terminal" evidence="3">
    <location>
        <begin position="204"/>
        <end position="607"/>
    </location>
</feature>
<protein>
    <recommendedName>
        <fullName evidence="6">DUF1750-domain-containing protein</fullName>
    </recommendedName>
</protein>
<name>A0A8H3EKZ6_9LECA</name>
<evidence type="ECO:0000256" key="1">
    <source>
        <dbReference type="SAM" id="MobiDB-lite"/>
    </source>
</evidence>
<proteinExistence type="predicted"/>
<comment type="caution">
    <text evidence="4">The sequence shown here is derived from an EMBL/GenBank/DDBJ whole genome shotgun (WGS) entry which is preliminary data.</text>
</comment>
<accession>A0A8H3EKZ6</accession>
<feature type="region of interest" description="Disordered" evidence="1">
    <location>
        <begin position="418"/>
        <end position="445"/>
    </location>
</feature>
<dbReference type="EMBL" id="CAJPDS010000005">
    <property type="protein sequence ID" value="CAF9907169.1"/>
    <property type="molecule type" value="Genomic_DNA"/>
</dbReference>
<dbReference type="InterPro" id="IPR046464">
    <property type="entry name" value="SWI-SNF_Ssr4_C"/>
</dbReference>
<organism evidence="4 5">
    <name type="scientific">Heterodermia speciosa</name>
    <dbReference type="NCBI Taxonomy" id="116794"/>
    <lineage>
        <taxon>Eukaryota</taxon>
        <taxon>Fungi</taxon>
        <taxon>Dikarya</taxon>
        <taxon>Ascomycota</taxon>
        <taxon>Pezizomycotina</taxon>
        <taxon>Lecanoromycetes</taxon>
        <taxon>OSLEUM clade</taxon>
        <taxon>Lecanoromycetidae</taxon>
        <taxon>Caliciales</taxon>
        <taxon>Physciaceae</taxon>
        <taxon>Heterodermia</taxon>
    </lineage>
</organism>
<dbReference type="Pfam" id="PF08549">
    <property type="entry name" value="SWI-SNF_Ssr4_N"/>
    <property type="match status" value="1"/>
</dbReference>
<evidence type="ECO:0000259" key="2">
    <source>
        <dbReference type="Pfam" id="PF08549"/>
    </source>
</evidence>
<feature type="region of interest" description="Disordered" evidence="1">
    <location>
        <begin position="172"/>
        <end position="196"/>
    </location>
</feature>
<evidence type="ECO:0000259" key="3">
    <source>
        <dbReference type="Pfam" id="PF20497"/>
    </source>
</evidence>
<evidence type="ECO:0008006" key="6">
    <source>
        <dbReference type="Google" id="ProtNLM"/>
    </source>
</evidence>
<evidence type="ECO:0000313" key="4">
    <source>
        <dbReference type="EMBL" id="CAF9907169.1"/>
    </source>
</evidence>
<feature type="region of interest" description="Disordered" evidence="1">
    <location>
        <begin position="577"/>
        <end position="617"/>
    </location>
</feature>
<gene>
    <name evidence="4" type="ORF">HETSPECPRED_007058</name>
</gene>
<feature type="domain" description="SWI/SNF and RSC complexes subunit Ssr4 N-terminal" evidence="2">
    <location>
        <begin position="1"/>
        <end position="135"/>
    </location>
</feature>
<feature type="compositionally biased region" description="Basic and acidic residues" evidence="1">
    <location>
        <begin position="607"/>
        <end position="617"/>
    </location>
</feature>
<reference evidence="4" key="1">
    <citation type="submission" date="2021-03" db="EMBL/GenBank/DDBJ databases">
        <authorList>
            <person name="Tagirdzhanova G."/>
        </authorList>
    </citation>
    <scope>NUCLEOTIDE SEQUENCE</scope>
</reference>
<sequence length="617" mass="67060">MGTHAATDGYVWPGPEALFTTQNRNYTVEVYFQRSGFQPRVENVTMHSRKRYRLLPTSTSDPSLPAADPSLWIVQYSPSEMQDRIPANRFPVTAETQTSITQRDYIRQHGQLVRKDFMLNDRNNWPVVNMPGGAVSDQSWPNMSYPNNVLAQMNRNQQPYVMPHAINQPGLGPPAAKRARQMGPAPGHGPSRAIPQVPQTPIIDEEDIGTGDIMDTLTPRDISANRYMLHHEWMEEVFSSPYGTSQIVPVELGLGRKGEIESLTRDFFNAPTGDASSIDNGTAPPRIGRLEKGKADDFSQKAIQRIGEIHAEMERLKRQHARRMAKLNNGLAVREAEQKLRALGVSGNDKNGAAQPGKNRISGVDDLLEKVEAELGKNIKVLKEIDCVQKGGLEEKPPMSEAELRGFDLEEMADFSDQQVHSTTYATSQPASSRGYGSAGQTPHDVATQASAAGDGASKLEQAHVLPAESIPTAEIPPDAATKEAETNDWIIVEKEGEASGQMDQATPDVDSIMNDTAMEAHLQTPGQDLDSAGEALQDFAPDTTAEVAGDFSPNDFGDGVDFGNLDTAGEALSGYGENTELGLDEHGDLGLDDSAFGEAFNATEPSEAHEGSHPEP</sequence>
<dbReference type="GO" id="GO:0006338">
    <property type="term" value="P:chromatin remodeling"/>
    <property type="evidence" value="ECO:0007669"/>
    <property type="project" value="InterPro"/>
</dbReference>
<evidence type="ECO:0000313" key="5">
    <source>
        <dbReference type="Proteomes" id="UP000664521"/>
    </source>
</evidence>
<dbReference type="AlphaFoldDB" id="A0A8H3EKZ6"/>
<dbReference type="OrthoDB" id="5321006at2759"/>